<name>A0AAU8MHG3_9CAUD</name>
<organism evidence="1">
    <name type="scientific">Geladintestivirus 4</name>
    <dbReference type="NCBI Taxonomy" id="3233136"/>
    <lineage>
        <taxon>Viruses</taxon>
        <taxon>Duplodnaviria</taxon>
        <taxon>Heunggongvirae</taxon>
        <taxon>Uroviricota</taxon>
        <taxon>Caudoviricetes</taxon>
        <taxon>Crassvirales</taxon>
    </lineage>
</organism>
<dbReference type="EMBL" id="PP965494">
    <property type="protein sequence ID" value="XCN99994.1"/>
    <property type="molecule type" value="Genomic_DNA"/>
</dbReference>
<accession>A0AAU8MHG3</accession>
<reference evidence="1" key="1">
    <citation type="submission" date="2024-06" db="EMBL/GenBank/DDBJ databases">
        <title>Intestivirid acquisition increases across infancy in a wild primate population.</title>
        <authorList>
            <person name="Schneider-Creas I.A."/>
            <person name="Moya I.L."/>
            <person name="Chiou K.L."/>
            <person name="Baniel A."/>
            <person name="Azanaw Haile A."/>
            <person name="Kebede F."/>
            <person name="Abebe B."/>
            <person name="Snyder-Mackler N."/>
            <person name="Varsani A."/>
        </authorList>
    </citation>
    <scope>NUCLEOTIDE SEQUENCE</scope>
    <source>
        <strain evidence="1">Int_RNL_2017_0055_MCB</strain>
    </source>
</reference>
<proteinExistence type="predicted"/>
<evidence type="ECO:0000313" key="1">
    <source>
        <dbReference type="EMBL" id="XCN99994.1"/>
    </source>
</evidence>
<sequence>MTKEKVGAEPKKKRVAHKFTQGAGIHEGIHRDEWGYFDSNYHPYCFAYGYFFHRGKSLGEKLTPDYIKDNWDRELWCNGIGEACMAVVDRKRKIAVIKQGTEYDWQIEKSLPCDYKIYFIDESIPVYDITSPKQRKLLIKTHLRYLIKQYLDTHREEFKILNSISKVISYYGNYGSYYDSYIVRKRNEYRNQILDIMAANKWLPKYKPLSDKTYFVSKYKVVFPSLDTIVQQNLFNEEERIKIQQCLFYSKYCYNRNIPWKDVVKNWSIEWKEKIIKNDEADAKAFKVRAKKFIEISKRNEAKAKEENELNLETWRKGERTTDTHWVDYYIDYTKRTITPINRIICKNFQFTQLRLKPSRLTLVETSHGAIVPLEAAINLFNILYKDYMLSGKTEFYFKHNKFKVGSFELTHMEYVRKPNYANCYVSPTLEWRFQIGCHSLWFDDIKDFAKYYNLQNRLSFPLDKTTAECIEHSLIHLPSGRTIQAIGVSGVLDK</sequence>
<protein>
    <submittedName>
        <fullName evidence="1">Uncharacterized protein</fullName>
    </submittedName>
</protein>